<dbReference type="Pfam" id="PF00550">
    <property type="entry name" value="PP-binding"/>
    <property type="match status" value="1"/>
</dbReference>
<dbReference type="GO" id="GO:0005737">
    <property type="term" value="C:cytoplasm"/>
    <property type="evidence" value="ECO:0007669"/>
    <property type="project" value="TreeGrafter"/>
</dbReference>
<evidence type="ECO:0000256" key="4">
    <source>
        <dbReference type="ARBA" id="ARBA00023268"/>
    </source>
</evidence>
<dbReference type="Pfam" id="PF00501">
    <property type="entry name" value="AMP-binding"/>
    <property type="match status" value="1"/>
</dbReference>
<dbReference type="GO" id="GO:0017000">
    <property type="term" value="P:antibiotic biosynthetic process"/>
    <property type="evidence" value="ECO:0007669"/>
    <property type="project" value="UniProtKB-KW"/>
</dbReference>
<evidence type="ECO:0000313" key="6">
    <source>
        <dbReference type="EMBL" id="PWW07321.1"/>
    </source>
</evidence>
<proteinExistence type="inferred from homology"/>
<dbReference type="AlphaFoldDB" id="A0A2V2Z1A5"/>
<dbReference type="Proteomes" id="UP000246635">
    <property type="component" value="Unassembled WGS sequence"/>
</dbReference>
<dbReference type="GO" id="GO:0044550">
    <property type="term" value="P:secondary metabolite biosynthetic process"/>
    <property type="evidence" value="ECO:0007669"/>
    <property type="project" value="TreeGrafter"/>
</dbReference>
<comment type="caution">
    <text evidence="6">The sequence shown here is derived from an EMBL/GenBank/DDBJ whole genome shotgun (WGS) entry which is preliminary data.</text>
</comment>
<dbReference type="GO" id="GO:0003824">
    <property type="term" value="F:catalytic activity"/>
    <property type="evidence" value="ECO:0007669"/>
    <property type="project" value="UniProtKB-KW"/>
</dbReference>
<dbReference type="RefSeq" id="WP_110042574.1">
    <property type="nucleotide sequence ID" value="NZ_CP054612.1"/>
</dbReference>
<dbReference type="PROSITE" id="PS00455">
    <property type="entry name" value="AMP_BINDING"/>
    <property type="match status" value="1"/>
</dbReference>
<keyword evidence="7" id="KW-1185">Reference proteome</keyword>
<gene>
    <name evidence="6" type="ORF">DFQ01_102213</name>
</gene>
<dbReference type="Gene3D" id="1.10.1200.10">
    <property type="entry name" value="ACP-like"/>
    <property type="match status" value="1"/>
</dbReference>
<dbReference type="InterPro" id="IPR001242">
    <property type="entry name" value="Condensation_dom"/>
</dbReference>
<dbReference type="FunFam" id="3.40.50.980:FF:000001">
    <property type="entry name" value="Non-ribosomal peptide synthetase"/>
    <property type="match status" value="1"/>
</dbReference>
<dbReference type="Gene3D" id="3.40.50.980">
    <property type="match status" value="2"/>
</dbReference>
<dbReference type="SUPFAM" id="SSF56801">
    <property type="entry name" value="Acetyl-CoA synthetase-like"/>
    <property type="match status" value="1"/>
</dbReference>
<keyword evidence="4" id="KW-0511">Multifunctional enzyme</keyword>
<dbReference type="InterPro" id="IPR020845">
    <property type="entry name" value="AMP-binding_CS"/>
</dbReference>
<dbReference type="InterPro" id="IPR010071">
    <property type="entry name" value="AA_adenyl_dom"/>
</dbReference>
<organism evidence="6 7">
    <name type="scientific">Paenibacillus cellulosilyticus</name>
    <dbReference type="NCBI Taxonomy" id="375489"/>
    <lineage>
        <taxon>Bacteria</taxon>
        <taxon>Bacillati</taxon>
        <taxon>Bacillota</taxon>
        <taxon>Bacilli</taxon>
        <taxon>Bacillales</taxon>
        <taxon>Paenibacillaceae</taxon>
        <taxon>Paenibacillus</taxon>
    </lineage>
</organism>
<feature type="domain" description="Carrier" evidence="5">
    <location>
        <begin position="762"/>
        <end position="836"/>
    </location>
</feature>
<dbReference type="InterPro" id="IPR025110">
    <property type="entry name" value="AMP-bd_C"/>
</dbReference>
<protein>
    <submittedName>
        <fullName evidence="6">Amino acid adenylation domain-containing protein</fullName>
    </submittedName>
</protein>
<dbReference type="Gene3D" id="3.30.300.30">
    <property type="match status" value="1"/>
</dbReference>
<evidence type="ECO:0000256" key="2">
    <source>
        <dbReference type="ARBA" id="ARBA00022737"/>
    </source>
</evidence>
<dbReference type="PANTHER" id="PTHR45527">
    <property type="entry name" value="NONRIBOSOMAL PEPTIDE SYNTHETASE"/>
    <property type="match status" value="1"/>
</dbReference>
<dbReference type="SUPFAM" id="SSF47336">
    <property type="entry name" value="ACP-like"/>
    <property type="match status" value="1"/>
</dbReference>
<dbReference type="InterPro" id="IPR045851">
    <property type="entry name" value="AMP-bd_C_sf"/>
</dbReference>
<dbReference type="Pfam" id="PF13193">
    <property type="entry name" value="AMP-binding_C"/>
    <property type="match status" value="1"/>
</dbReference>
<dbReference type="SUPFAM" id="SSF52777">
    <property type="entry name" value="CoA-dependent acyltransferases"/>
    <property type="match status" value="1"/>
</dbReference>
<dbReference type="Gene3D" id="3.30.559.30">
    <property type="entry name" value="Nonribosomal peptide synthetase, condensation domain"/>
    <property type="match status" value="1"/>
</dbReference>
<name>A0A2V2Z1A5_9BACL</name>
<keyword evidence="2" id="KW-0677">Repeat</keyword>
<dbReference type="GO" id="GO:0043041">
    <property type="term" value="P:amino acid activation for nonribosomal peptide biosynthetic process"/>
    <property type="evidence" value="ECO:0007669"/>
    <property type="project" value="TreeGrafter"/>
</dbReference>
<dbReference type="CDD" id="cd05930">
    <property type="entry name" value="A_NRPS"/>
    <property type="match status" value="1"/>
</dbReference>
<evidence type="ECO:0000256" key="3">
    <source>
        <dbReference type="ARBA" id="ARBA00023194"/>
    </source>
</evidence>
<dbReference type="GO" id="GO:0031177">
    <property type="term" value="F:phosphopantetheine binding"/>
    <property type="evidence" value="ECO:0007669"/>
    <property type="project" value="TreeGrafter"/>
</dbReference>
<dbReference type="EMBL" id="QGTQ01000002">
    <property type="protein sequence ID" value="PWW07321.1"/>
    <property type="molecule type" value="Genomic_DNA"/>
</dbReference>
<keyword evidence="3" id="KW-0045">Antibiotic biosynthesis</keyword>
<comment type="similarity">
    <text evidence="1">Belongs to the ATP-dependent AMP-binding enzyme family.</text>
</comment>
<dbReference type="FunFam" id="3.40.50.12780:FF:000012">
    <property type="entry name" value="Non-ribosomal peptide synthetase"/>
    <property type="match status" value="1"/>
</dbReference>
<dbReference type="NCBIfam" id="TIGR01733">
    <property type="entry name" value="AA-adenyl-dom"/>
    <property type="match status" value="1"/>
</dbReference>
<dbReference type="Gene3D" id="2.30.38.10">
    <property type="entry name" value="Luciferase, Domain 3"/>
    <property type="match status" value="1"/>
</dbReference>
<dbReference type="InterPro" id="IPR009081">
    <property type="entry name" value="PP-bd_ACP"/>
</dbReference>
<sequence>MNKEAKSAVLPPPVDQDAHYWHFLLNKGGKISKFPHEGSFHPSRANAASETLAYPVPDKVFERLKELCRQSDYGLYMFVLAAVQYAMFRYTRDEYITIGMPRFLENRQEENRTPILLVQTQAMLTSAPKDLISLTKAAIQEAVKHDRISLRSLGDMAGIEYDASGKSVIDTVVSLDAIHGTRHRDFVSSISEFAFHTTGGHLEIHASFMPEAYAQETIARIVAHIVRTITYFTEQPAASLSEFEIVTEEEKAFLMAAGTPNPGSRHTLVEQFEHIAEQYAEHTALRFQTNQWTYRELVQQSDRMASHLAEQGVRPGQIVGILLSRSESLLFAILGVLRLGAAYLPIDPALPRERIAYMLEDSKASSVITQTRHLSVLEGIGAISVNIDGLDEAVPNFTRRTSLSEADLAYLIYTSGSTGNPKGVMISHGALSSFIAGISAKLALTAGRSIAALTTVSFDISILELLVPLAKGMNVVLADEEQQRDARKLNRFLSDNDVDIVQMTPSRLHLLLNGGAAEGLQSVKELLVGGEAVTKELVERMKPYPHIQLYNMYGPTEATIWITAKPIKHAGDLMLGDFYDEVIVQVRDSDLQLAPVGVVGELCIGGPTLAQGYLGKEELTGSKFVADPLREGEIIYRTGDLAKKNVNGEIEFLGRADYQVKVNGYRIELGEIEARMLEHPNLTNACVIHKQTKASSSLICFAVTDGHVDKSEMALFLSERLPSYMIPSDFVVLSHIPLTPNGKVDRHALDKIPLAEDGVSVPPQTDIQKKLVAIWKQVLDVNEVGINHNFFQLGGHSVNMIQLEVEMENQHLSIPIRLVYERRTIQEIAEWMEDHPEGAAEIADADYDWVDHRDQASEGTLLFHEEQETIAANILPYNDYFYKSCFYNSLFPVINHHLQSVLPFLVNETQALFQKKSDTVLWRPVQYHSAIEEVEMLRQLGISAQSDGKVDFVCDKIMDDLRNKRLPIIWIDTFYSSIRQDTYQKLHWPHSILIFGANEKKRLFYVIEHTYRESLSYRQRAMPFEDVEQAYRSYAACYADGNDDYFSYSLDFTPAAPTIAQMRHTYLTNVRNHAETIERGIVHIDLCAEAVGLYLPESAQHSEESQYLLETFNEIYNVKLIQSFIAQSLLSPLEYEQLSMPVLLEKWMAIRNLTAKSFFSKRISEKKLKHCIQLLQEIKDEESRIHDMIGKLQLN</sequence>
<accession>A0A2V2Z1A5</accession>
<dbReference type="Pfam" id="PF00668">
    <property type="entry name" value="Condensation"/>
    <property type="match status" value="1"/>
</dbReference>
<evidence type="ECO:0000313" key="7">
    <source>
        <dbReference type="Proteomes" id="UP000246635"/>
    </source>
</evidence>
<dbReference type="OrthoDB" id="9765680at2"/>
<dbReference type="PROSITE" id="PS50075">
    <property type="entry name" value="CARRIER"/>
    <property type="match status" value="1"/>
</dbReference>
<dbReference type="InterPro" id="IPR036736">
    <property type="entry name" value="ACP-like_sf"/>
</dbReference>
<reference evidence="6 7" key="1">
    <citation type="submission" date="2018-05" db="EMBL/GenBank/DDBJ databases">
        <title>Genomic Encyclopedia of Type Strains, Phase III (KMG-III): the genomes of soil and plant-associated and newly described type strains.</title>
        <authorList>
            <person name="Whitman W."/>
        </authorList>
    </citation>
    <scope>NUCLEOTIDE SEQUENCE [LARGE SCALE GENOMIC DNA]</scope>
    <source>
        <strain evidence="6 7">CECT 5696</strain>
    </source>
</reference>
<evidence type="ECO:0000256" key="1">
    <source>
        <dbReference type="ARBA" id="ARBA00006432"/>
    </source>
</evidence>
<dbReference type="InterPro" id="IPR000873">
    <property type="entry name" value="AMP-dep_synth/lig_dom"/>
</dbReference>
<dbReference type="PANTHER" id="PTHR45527:SF1">
    <property type="entry name" value="FATTY ACID SYNTHASE"/>
    <property type="match status" value="1"/>
</dbReference>
<evidence type="ECO:0000259" key="5">
    <source>
        <dbReference type="PROSITE" id="PS50075"/>
    </source>
</evidence>